<evidence type="ECO:0000313" key="2">
    <source>
        <dbReference type="EMBL" id="OBZ89645.1"/>
    </source>
</evidence>
<keyword evidence="3" id="KW-1185">Reference proteome</keyword>
<feature type="region of interest" description="Disordered" evidence="1">
    <location>
        <begin position="44"/>
        <end position="65"/>
    </location>
</feature>
<comment type="caution">
    <text evidence="2">The sequence shown here is derived from an EMBL/GenBank/DDBJ whole genome shotgun (WGS) entry which is preliminary data.</text>
</comment>
<organism evidence="2 3">
    <name type="scientific">Choanephora cucurbitarum</name>
    <dbReference type="NCBI Taxonomy" id="101091"/>
    <lineage>
        <taxon>Eukaryota</taxon>
        <taxon>Fungi</taxon>
        <taxon>Fungi incertae sedis</taxon>
        <taxon>Mucoromycota</taxon>
        <taxon>Mucoromycotina</taxon>
        <taxon>Mucoromycetes</taxon>
        <taxon>Mucorales</taxon>
        <taxon>Mucorineae</taxon>
        <taxon>Choanephoraceae</taxon>
        <taxon>Choanephoroideae</taxon>
        <taxon>Choanephora</taxon>
    </lineage>
</organism>
<dbReference type="Proteomes" id="UP000093000">
    <property type="component" value="Unassembled WGS sequence"/>
</dbReference>
<feature type="compositionally biased region" description="Basic and acidic residues" evidence="1">
    <location>
        <begin position="91"/>
        <end position="113"/>
    </location>
</feature>
<dbReference type="AlphaFoldDB" id="A0A1C7NKQ6"/>
<dbReference type="OrthoDB" id="2288118at2759"/>
<accession>A0A1C7NKQ6</accession>
<feature type="region of interest" description="Disordered" evidence="1">
    <location>
        <begin position="1"/>
        <end position="23"/>
    </location>
</feature>
<proteinExistence type="predicted"/>
<feature type="compositionally biased region" description="Polar residues" evidence="1">
    <location>
        <begin position="79"/>
        <end position="90"/>
    </location>
</feature>
<sequence>MTTSLHKLSLPSSITSTNESETAFSRDLLRQFDKKRSQLHFELGFASQGPSSESSIGMPYSGDEEPIQLDHAIDDEQNDTISNHSIPSHQRSTEPESIRERHLSNESIRERHLSNRPTSSASDLLRRSSAFLKSKFDAFKKHRPEDTPISIAPHQSTPALVSPQPNTRATKVLMKTTIAIPSNHSGSTHHSIPTPIPPTITQYPPKPLVYSPIEPIVQPDETPSDHKRLLHRISMPLMRVYQHHESIPRNKSITTLSNRRRKSEPEDHTKRKIRRGK</sequence>
<name>A0A1C7NKQ6_9FUNG</name>
<gene>
    <name evidence="2" type="ORF">A0J61_02303</name>
</gene>
<feature type="region of interest" description="Disordered" evidence="1">
    <location>
        <begin position="78"/>
        <end position="122"/>
    </location>
</feature>
<reference evidence="2 3" key="1">
    <citation type="submission" date="2016-03" db="EMBL/GenBank/DDBJ databases">
        <title>Choanephora cucurbitarum.</title>
        <authorList>
            <person name="Min B."/>
            <person name="Park H."/>
            <person name="Park J.-H."/>
            <person name="Shin H.-D."/>
            <person name="Choi I.-G."/>
        </authorList>
    </citation>
    <scope>NUCLEOTIDE SEQUENCE [LARGE SCALE GENOMIC DNA]</scope>
    <source>
        <strain evidence="2 3">KUS-F28377</strain>
    </source>
</reference>
<evidence type="ECO:0000313" key="3">
    <source>
        <dbReference type="Proteomes" id="UP000093000"/>
    </source>
</evidence>
<feature type="region of interest" description="Disordered" evidence="1">
    <location>
        <begin position="244"/>
        <end position="277"/>
    </location>
</feature>
<evidence type="ECO:0000256" key="1">
    <source>
        <dbReference type="SAM" id="MobiDB-lite"/>
    </source>
</evidence>
<dbReference type="InParanoid" id="A0A1C7NKQ6"/>
<dbReference type="EMBL" id="LUGH01000085">
    <property type="protein sequence ID" value="OBZ89645.1"/>
    <property type="molecule type" value="Genomic_DNA"/>
</dbReference>
<protein>
    <submittedName>
        <fullName evidence="2">Uncharacterized protein</fullName>
    </submittedName>
</protein>